<dbReference type="AlphaFoldDB" id="A0A0F9KIX0"/>
<evidence type="ECO:0000313" key="1">
    <source>
        <dbReference type="EMBL" id="KKM74691.1"/>
    </source>
</evidence>
<dbReference type="EMBL" id="LAZR01009098">
    <property type="protein sequence ID" value="KKM74691.1"/>
    <property type="molecule type" value="Genomic_DNA"/>
</dbReference>
<reference evidence="1" key="1">
    <citation type="journal article" date="2015" name="Nature">
        <title>Complex archaea that bridge the gap between prokaryotes and eukaryotes.</title>
        <authorList>
            <person name="Spang A."/>
            <person name="Saw J.H."/>
            <person name="Jorgensen S.L."/>
            <person name="Zaremba-Niedzwiedzka K."/>
            <person name="Martijn J."/>
            <person name="Lind A.E."/>
            <person name="van Eijk R."/>
            <person name="Schleper C."/>
            <person name="Guy L."/>
            <person name="Ettema T.J."/>
        </authorList>
    </citation>
    <scope>NUCLEOTIDE SEQUENCE</scope>
</reference>
<sequence>MKRAKDSTVRLELIVYFRHPNERWLYGVLVMTSPDNIGWSACSRQDQFCRRVGRDIARRRAATGVYRLPKEYNGLHSNRNPMLIPMRSIIKHYQREADTLWSKFIHREL</sequence>
<organism evidence="1">
    <name type="scientific">marine sediment metagenome</name>
    <dbReference type="NCBI Taxonomy" id="412755"/>
    <lineage>
        <taxon>unclassified sequences</taxon>
        <taxon>metagenomes</taxon>
        <taxon>ecological metagenomes</taxon>
    </lineage>
</organism>
<accession>A0A0F9KIX0</accession>
<protein>
    <submittedName>
        <fullName evidence="1">Uncharacterized protein</fullName>
    </submittedName>
</protein>
<name>A0A0F9KIX0_9ZZZZ</name>
<comment type="caution">
    <text evidence="1">The sequence shown here is derived from an EMBL/GenBank/DDBJ whole genome shotgun (WGS) entry which is preliminary data.</text>
</comment>
<proteinExistence type="predicted"/>
<gene>
    <name evidence="1" type="ORF">LCGC14_1397810</name>
</gene>